<dbReference type="AlphaFoldDB" id="N1VVA1"/>
<accession>N1VVA1</accession>
<reference evidence="1 2" key="1">
    <citation type="submission" date="2013-03" db="EMBL/GenBank/DDBJ databases">
        <authorList>
            <person name="Harkins D.M."/>
            <person name="Durkin A.S."/>
            <person name="Brinkac L.M."/>
            <person name="Haft D.H."/>
            <person name="Selengut J.D."/>
            <person name="Sanka R."/>
            <person name="DePew J."/>
            <person name="Purushe J."/>
            <person name="Galloway R.L."/>
            <person name="Vinetz J.M."/>
            <person name="Sutton G.G."/>
            <person name="Nierman W.C."/>
            <person name="Fouts D.E."/>
        </authorList>
    </citation>
    <scope>NUCLEOTIDE SEQUENCE [LARGE SCALE GENOMIC DNA]</scope>
    <source>
        <strain evidence="1 2">Waz Holland</strain>
    </source>
</reference>
<organism evidence="1 2">
    <name type="scientific">Leptospira vanthielii serovar Holland str. Waz Holland = ATCC 700522</name>
    <dbReference type="NCBI Taxonomy" id="1218591"/>
    <lineage>
        <taxon>Bacteria</taxon>
        <taxon>Pseudomonadati</taxon>
        <taxon>Spirochaetota</taxon>
        <taxon>Spirochaetia</taxon>
        <taxon>Leptospirales</taxon>
        <taxon>Leptospiraceae</taxon>
        <taxon>Leptospira</taxon>
    </lineage>
</organism>
<proteinExistence type="predicted"/>
<dbReference type="EMBL" id="AOGY02000080">
    <property type="protein sequence ID" value="EMY67884.1"/>
    <property type="molecule type" value="Genomic_DNA"/>
</dbReference>
<gene>
    <name evidence="1" type="ORF">LEP1GSC199_0123</name>
</gene>
<evidence type="ECO:0008006" key="3">
    <source>
        <dbReference type="Google" id="ProtNLM"/>
    </source>
</evidence>
<evidence type="ECO:0000313" key="1">
    <source>
        <dbReference type="EMBL" id="EMY67884.1"/>
    </source>
</evidence>
<comment type="caution">
    <text evidence="1">The sequence shown here is derived from an EMBL/GenBank/DDBJ whole genome shotgun (WGS) entry which is preliminary data.</text>
</comment>
<name>N1VVA1_9LEPT</name>
<sequence>MNIIPKEENSIESLFNKAKQLIKVFLENKKSITDIEGSKFESIVFDFLKEAAIGTTFEGKIDLISGQKFPDIVINNKIGLEVKTTRSKNWKTTGNSVFEGTRVDGIDDLYLICAKLTKPYDILIKPYEDCLTEIVVTHSPRYLIDMEIDPMDSIFNKMEISYDDLRKSENPIRPIIDYYKSKLKDGQSLWWIDEDNTEKRTLTESNLVMQVWNTLESNRRAYFCALGFLFFPELISNSKNEKYSRFSLWLVTSQNIICNNVRDIFTAGGIGNIAELGNKSMFSKNKFPRILINLFQNLETIKEEIENLTFEDFSHHWKDYRKTDSPKEYWISEIKRHIDSDNSYSVTMKQNIIKQIRRKLNIT</sequence>
<protein>
    <recommendedName>
        <fullName evidence="3">Restriction endonuclease</fullName>
    </recommendedName>
</protein>
<evidence type="ECO:0000313" key="2">
    <source>
        <dbReference type="Proteomes" id="UP000012227"/>
    </source>
</evidence>
<dbReference type="Proteomes" id="UP000012227">
    <property type="component" value="Unassembled WGS sequence"/>
</dbReference>
<dbReference type="RefSeq" id="WP_002991423.1">
    <property type="nucleotide sequence ID" value="NZ_AOGY02000080.1"/>
</dbReference>